<reference evidence="1" key="1">
    <citation type="submission" date="2021-03" db="EMBL/GenBank/DDBJ databases">
        <authorList>
            <consortium name="DOE Joint Genome Institute"/>
            <person name="Ahrendt S."/>
            <person name="Looney B.P."/>
            <person name="Miyauchi S."/>
            <person name="Morin E."/>
            <person name="Drula E."/>
            <person name="Courty P.E."/>
            <person name="Chicoki N."/>
            <person name="Fauchery L."/>
            <person name="Kohler A."/>
            <person name="Kuo A."/>
            <person name="Labutti K."/>
            <person name="Pangilinan J."/>
            <person name="Lipzen A."/>
            <person name="Riley R."/>
            <person name="Andreopoulos W."/>
            <person name="He G."/>
            <person name="Johnson J."/>
            <person name="Barry K.W."/>
            <person name="Grigoriev I.V."/>
            <person name="Nagy L."/>
            <person name="Hibbett D."/>
            <person name="Henrissat B."/>
            <person name="Matheny P.B."/>
            <person name="Labbe J."/>
            <person name="Martin F."/>
        </authorList>
    </citation>
    <scope>NUCLEOTIDE SEQUENCE</scope>
    <source>
        <strain evidence="1">HHB10654</strain>
    </source>
</reference>
<sequence>MDYSAYPYTEDLIKDLKLIKHPEGGYFAETDRQKVEIPSPYADNQLRSLATSIFYLLTYDESHGYIHMNKSVTMHVHHHGRAEYTLITPSASGPPLIERAVIGPNVAAGEQRQLLVGTGVWKMSRLLPADTAPGVAEDAKMRTGCLITEVVVPGFHWEDHKYLTRKELEALFESVEGGKERVRELEAFVKG</sequence>
<accession>A0ACB8T2W5</accession>
<evidence type="ECO:0000313" key="2">
    <source>
        <dbReference type="Proteomes" id="UP000814140"/>
    </source>
</evidence>
<proteinExistence type="predicted"/>
<name>A0ACB8T2W5_9AGAM</name>
<dbReference type="Proteomes" id="UP000814140">
    <property type="component" value="Unassembled WGS sequence"/>
</dbReference>
<organism evidence="1 2">
    <name type="scientific">Artomyces pyxidatus</name>
    <dbReference type="NCBI Taxonomy" id="48021"/>
    <lineage>
        <taxon>Eukaryota</taxon>
        <taxon>Fungi</taxon>
        <taxon>Dikarya</taxon>
        <taxon>Basidiomycota</taxon>
        <taxon>Agaricomycotina</taxon>
        <taxon>Agaricomycetes</taxon>
        <taxon>Russulales</taxon>
        <taxon>Auriscalpiaceae</taxon>
        <taxon>Artomyces</taxon>
    </lineage>
</organism>
<keyword evidence="2" id="KW-1185">Reference proteome</keyword>
<dbReference type="EMBL" id="MU277207">
    <property type="protein sequence ID" value="KAI0062431.1"/>
    <property type="molecule type" value="Genomic_DNA"/>
</dbReference>
<reference evidence="1" key="2">
    <citation type="journal article" date="2022" name="New Phytol.">
        <title>Evolutionary transition to the ectomycorrhizal habit in the genomes of a hyperdiverse lineage of mushroom-forming fungi.</title>
        <authorList>
            <person name="Looney B."/>
            <person name="Miyauchi S."/>
            <person name="Morin E."/>
            <person name="Drula E."/>
            <person name="Courty P.E."/>
            <person name="Kohler A."/>
            <person name="Kuo A."/>
            <person name="LaButti K."/>
            <person name="Pangilinan J."/>
            <person name="Lipzen A."/>
            <person name="Riley R."/>
            <person name="Andreopoulos W."/>
            <person name="He G."/>
            <person name="Johnson J."/>
            <person name="Nolan M."/>
            <person name="Tritt A."/>
            <person name="Barry K.W."/>
            <person name="Grigoriev I.V."/>
            <person name="Nagy L.G."/>
            <person name="Hibbett D."/>
            <person name="Henrissat B."/>
            <person name="Matheny P.B."/>
            <person name="Labbe J."/>
            <person name="Martin F.M."/>
        </authorList>
    </citation>
    <scope>NUCLEOTIDE SEQUENCE</scope>
    <source>
        <strain evidence="1">HHB10654</strain>
    </source>
</reference>
<gene>
    <name evidence="1" type="ORF">BV25DRAFT_1825418</name>
</gene>
<protein>
    <submittedName>
        <fullName evidence="1">Uncharacterized protein</fullName>
    </submittedName>
</protein>
<evidence type="ECO:0000313" key="1">
    <source>
        <dbReference type="EMBL" id="KAI0062431.1"/>
    </source>
</evidence>
<comment type="caution">
    <text evidence="1">The sequence shown here is derived from an EMBL/GenBank/DDBJ whole genome shotgun (WGS) entry which is preliminary data.</text>
</comment>